<evidence type="ECO:0000313" key="2">
    <source>
        <dbReference type="EMBL" id="TKJ39938.1"/>
    </source>
</evidence>
<feature type="domain" description="Methyltransferase type 11" evidence="1">
    <location>
        <begin position="76"/>
        <end position="172"/>
    </location>
</feature>
<reference evidence="2 3" key="1">
    <citation type="submission" date="2017-06" db="EMBL/GenBank/DDBJ databases">
        <title>Novel microbial phyla capable of carbon fixation and sulfur reduction in deep-sea sediments.</title>
        <authorList>
            <person name="Huang J."/>
            <person name="Baker B."/>
            <person name="Wang Y."/>
        </authorList>
    </citation>
    <scope>NUCLEOTIDE SEQUENCE [LARGE SCALE GENOMIC DNA]</scope>
    <source>
        <strain evidence="2">B3_LCP</strain>
    </source>
</reference>
<dbReference type="GO" id="GO:0008757">
    <property type="term" value="F:S-adenosylmethionine-dependent methyltransferase activity"/>
    <property type="evidence" value="ECO:0007669"/>
    <property type="project" value="InterPro"/>
</dbReference>
<comment type="caution">
    <text evidence="2">The sequence shown here is derived from an EMBL/GenBank/DDBJ whole genome shotgun (WGS) entry which is preliminary data.</text>
</comment>
<proteinExistence type="predicted"/>
<name>A0A532UYA9_UNCL8</name>
<dbReference type="Gene3D" id="3.40.50.150">
    <property type="entry name" value="Vaccinia Virus protein VP39"/>
    <property type="match status" value="1"/>
</dbReference>
<dbReference type="InterPro" id="IPR029063">
    <property type="entry name" value="SAM-dependent_MTases_sf"/>
</dbReference>
<dbReference type="SUPFAM" id="SSF53335">
    <property type="entry name" value="S-adenosyl-L-methionine-dependent methyltransferases"/>
    <property type="match status" value="1"/>
</dbReference>
<organism evidence="2 3">
    <name type="scientific">candidate division LCP-89 bacterium B3_LCP</name>
    <dbReference type="NCBI Taxonomy" id="2012998"/>
    <lineage>
        <taxon>Bacteria</taxon>
        <taxon>Pseudomonadati</taxon>
        <taxon>Bacteria division LCP-89</taxon>
    </lineage>
</organism>
<evidence type="ECO:0000259" key="1">
    <source>
        <dbReference type="Pfam" id="PF08241"/>
    </source>
</evidence>
<dbReference type="InterPro" id="IPR013216">
    <property type="entry name" value="Methyltransf_11"/>
</dbReference>
<dbReference type="CDD" id="cd02440">
    <property type="entry name" value="AdoMet_MTases"/>
    <property type="match status" value="1"/>
</dbReference>
<evidence type="ECO:0000313" key="3">
    <source>
        <dbReference type="Proteomes" id="UP000319619"/>
    </source>
</evidence>
<sequence>MNASDPQNAQEQKLITEAQLNWNQHWKKITQLPASPATTGFSGAVKRTLRRSGGLELGYRIVKKEIRRNNGQVIMEAGCGTGEMSLRMALEGKSLFTLDTSRSALDYVKRCAKRSGIKVNIIQGSVLHLPFREAVFDATFNVGVLDHLGPQNRIEAAREMVRTLKPLGRTVILINSSRAFVHRLAVRCAEKKGLWKFGFKDAVHSLAKEVAERLRGCRIREYERGFLSQFEFLHYCIPQAAVIKRLFFRTFYLLTFPFGFLNRFAGQYLITVIEKSEVKDRRHR</sequence>
<dbReference type="Proteomes" id="UP000319619">
    <property type="component" value="Unassembled WGS sequence"/>
</dbReference>
<protein>
    <recommendedName>
        <fullName evidence="1">Methyltransferase type 11 domain-containing protein</fullName>
    </recommendedName>
</protein>
<dbReference type="AlphaFoldDB" id="A0A532UYA9"/>
<dbReference type="EMBL" id="NJBN01000006">
    <property type="protein sequence ID" value="TKJ39938.1"/>
    <property type="molecule type" value="Genomic_DNA"/>
</dbReference>
<dbReference type="Pfam" id="PF08241">
    <property type="entry name" value="Methyltransf_11"/>
    <property type="match status" value="1"/>
</dbReference>
<accession>A0A532UYA9</accession>
<gene>
    <name evidence="2" type="ORF">CEE37_09380</name>
</gene>